<feature type="transmembrane region" description="Helical" evidence="1">
    <location>
        <begin position="149"/>
        <end position="167"/>
    </location>
</feature>
<proteinExistence type="predicted"/>
<organism evidence="2 3">
    <name type="scientific">Glossina pallidipes</name>
    <name type="common">Tsetse fly</name>
    <dbReference type="NCBI Taxonomy" id="7398"/>
    <lineage>
        <taxon>Eukaryota</taxon>
        <taxon>Metazoa</taxon>
        <taxon>Ecdysozoa</taxon>
        <taxon>Arthropoda</taxon>
        <taxon>Hexapoda</taxon>
        <taxon>Insecta</taxon>
        <taxon>Pterygota</taxon>
        <taxon>Neoptera</taxon>
        <taxon>Endopterygota</taxon>
        <taxon>Diptera</taxon>
        <taxon>Brachycera</taxon>
        <taxon>Muscomorpha</taxon>
        <taxon>Hippoboscoidea</taxon>
        <taxon>Glossinidae</taxon>
        <taxon>Glossina</taxon>
    </lineage>
</organism>
<protein>
    <submittedName>
        <fullName evidence="2">Uncharacterized protein</fullName>
    </submittedName>
</protein>
<keyword evidence="1" id="KW-0472">Membrane</keyword>
<keyword evidence="1" id="KW-1133">Transmembrane helix</keyword>
<keyword evidence="1" id="KW-0812">Transmembrane</keyword>
<dbReference type="EnsemblMetazoa" id="GPAI017207-RA">
    <property type="protein sequence ID" value="GPAI017207-PA"/>
    <property type="gene ID" value="GPAI017207"/>
</dbReference>
<dbReference type="VEuPathDB" id="VectorBase:GPAI017207"/>
<keyword evidence="3" id="KW-1185">Reference proteome</keyword>
<sequence>MAINLKKNTESIPPIRLLQMLNFVAVSTKLEVQDLWKKLLENNFYVIDYAEGICCSYGGFQTINTTSPYLRSDKLQNMFEDAGKQILEVSFPDVVHHQSPECCISQKLNIPHARIFEHHYRYTLASYVVVKSLFSEQRSRHMLANHKRFKIVVSSGAVILILSMNTVSTGYAITFYFAARVHVLVSIALTTSVDEARDAMSYKLDYAGGTKRIPTAVSI</sequence>
<reference evidence="2" key="2">
    <citation type="submission" date="2020-05" db="UniProtKB">
        <authorList>
            <consortium name="EnsemblMetazoa"/>
        </authorList>
    </citation>
    <scope>IDENTIFICATION</scope>
    <source>
        <strain evidence="2">IAEA</strain>
    </source>
</reference>
<accession>A0A1A9ZJY4</accession>
<evidence type="ECO:0000313" key="3">
    <source>
        <dbReference type="Proteomes" id="UP000092445"/>
    </source>
</evidence>
<dbReference type="AlphaFoldDB" id="A0A1A9ZJY4"/>
<reference evidence="3" key="1">
    <citation type="submission" date="2014-03" db="EMBL/GenBank/DDBJ databases">
        <authorList>
            <person name="Aksoy S."/>
            <person name="Warren W."/>
            <person name="Wilson R.K."/>
        </authorList>
    </citation>
    <scope>NUCLEOTIDE SEQUENCE [LARGE SCALE GENOMIC DNA]</scope>
    <source>
        <strain evidence="3">IAEA</strain>
    </source>
</reference>
<evidence type="ECO:0000256" key="1">
    <source>
        <dbReference type="SAM" id="Phobius"/>
    </source>
</evidence>
<name>A0A1A9ZJY4_GLOPL</name>
<evidence type="ECO:0000313" key="2">
    <source>
        <dbReference type="EnsemblMetazoa" id="GPAI017207-PA"/>
    </source>
</evidence>
<dbReference type="Proteomes" id="UP000092445">
    <property type="component" value="Unassembled WGS sequence"/>
</dbReference>